<dbReference type="Gene3D" id="1.10.287.130">
    <property type="match status" value="1"/>
</dbReference>
<keyword evidence="8" id="KW-0812">Transmembrane</keyword>
<dbReference type="InterPro" id="IPR050736">
    <property type="entry name" value="Sensor_HK_Regulatory"/>
</dbReference>
<dbReference type="SMART" id="SM00448">
    <property type="entry name" value="REC"/>
    <property type="match status" value="1"/>
</dbReference>
<dbReference type="EMBL" id="CP003060">
    <property type="protein sequence ID" value="AEP28238.1"/>
    <property type="molecule type" value="Genomic_DNA"/>
</dbReference>
<keyword evidence="4" id="KW-0808">Transferase</keyword>
<dbReference type="InterPro" id="IPR003594">
    <property type="entry name" value="HATPase_dom"/>
</dbReference>
<dbReference type="CDD" id="cd00082">
    <property type="entry name" value="HisKA"/>
    <property type="match status" value="1"/>
</dbReference>
<evidence type="ECO:0000256" key="5">
    <source>
        <dbReference type="ARBA" id="ARBA00022777"/>
    </source>
</evidence>
<keyword evidence="6" id="KW-0902">Two-component regulatory system</keyword>
<evidence type="ECO:0000313" key="11">
    <source>
        <dbReference type="EMBL" id="AEP28238.1"/>
    </source>
</evidence>
<dbReference type="Pfam" id="PF00512">
    <property type="entry name" value="HisKA"/>
    <property type="match status" value="1"/>
</dbReference>
<reference evidence="11 12" key="1">
    <citation type="journal article" date="2011" name="J. Bacteriol.">
        <title>Complete genome sequence of seawater bacterium Glaciecola nitratireducens FR1064T.</title>
        <authorList>
            <person name="Bian F."/>
            <person name="Qin Q.L."/>
            <person name="Xie B.B."/>
            <person name="Shu Y.L."/>
            <person name="Zhang X.Y."/>
            <person name="Yu Y."/>
            <person name="Chen B."/>
            <person name="Chen X.L."/>
            <person name="Zhou B.C."/>
            <person name="Zhang Y.Z."/>
        </authorList>
    </citation>
    <scope>NUCLEOTIDE SEQUENCE [LARGE SCALE GENOMIC DNA]</scope>
    <source>
        <strain evidence="12">JCM 12485 / KCTC 12276 / FR1064</strain>
    </source>
</reference>
<evidence type="ECO:0000256" key="7">
    <source>
        <dbReference type="PROSITE-ProRule" id="PRU00169"/>
    </source>
</evidence>
<evidence type="ECO:0000256" key="8">
    <source>
        <dbReference type="SAM" id="Phobius"/>
    </source>
</evidence>
<dbReference type="SUPFAM" id="SSF55874">
    <property type="entry name" value="ATPase domain of HSP90 chaperone/DNA topoisomerase II/histidine kinase"/>
    <property type="match status" value="1"/>
</dbReference>
<dbReference type="EC" id="2.7.13.3" evidence="2"/>
<dbReference type="eggNOG" id="COG2205">
    <property type="taxonomic scope" value="Bacteria"/>
</dbReference>
<dbReference type="OrthoDB" id="9764438at2"/>
<sequence length="585" mass="65104">MHEYDKALVEDRIHLEQIKLLHTSIPSLLLVNVIVTLALAYGFWDVIPHQSILLCVGLVGLMVLLRGGLFLAYKQNFKESNLKYYRLSVIIGSAFAGIIWGLIGILFFPATEQIYQLYIALILLSMTGGSAFTLAIYLPCYFAYAPITLLPIAAYLSTFGDNFHISLAVGIVAFLIALTIFNMKVNKNFKTSLALRFENLNLIEQLKQQKDEAERANFAKSKFLAAASHDLRQPLYSLSLFTSVLDETITYPKVKKIVEQINISVLALNNLFDKLLDISQLDAGVVEAKKKDFSLANIFDKLVSNYSLEAQGKSIVISWPQNYPSVHSQEDLLERILRNYLSNAIKYTVQGNITVTCGTTINKTGKSQVVISVSDTGMGISTNDISEIYEEFYQISNPERDRQKGLGLGLSIVKRTAKLLEHDISVSSELGKGSTFSIFVDAAEHDVIESSEDSPVTQLTKLANSALVVVIDDEESIRQGLENILILWGYRVISASDLEQAMVQLTTKDLIPEAIISDYRLKDDKTGIDAIRAIHKIYGENIPALIMTGDIATDRLIDINSSNFQVLFKPVPPMKLRSFLRSIPS</sequence>
<evidence type="ECO:0000256" key="4">
    <source>
        <dbReference type="ARBA" id="ARBA00022679"/>
    </source>
</evidence>
<keyword evidence="5 11" id="KW-0418">Kinase</keyword>
<dbReference type="HOGENOM" id="CLU_000445_114_75_6"/>
<dbReference type="Pfam" id="PF02518">
    <property type="entry name" value="HATPase_c"/>
    <property type="match status" value="1"/>
</dbReference>
<evidence type="ECO:0000313" key="12">
    <source>
        <dbReference type="Proteomes" id="UP000009282"/>
    </source>
</evidence>
<dbReference type="GO" id="GO:0000155">
    <property type="term" value="F:phosphorelay sensor kinase activity"/>
    <property type="evidence" value="ECO:0007669"/>
    <property type="project" value="InterPro"/>
</dbReference>
<dbReference type="Proteomes" id="UP000009282">
    <property type="component" value="Chromosome"/>
</dbReference>
<accession>G4QEX5</accession>
<evidence type="ECO:0000259" key="9">
    <source>
        <dbReference type="PROSITE" id="PS50109"/>
    </source>
</evidence>
<evidence type="ECO:0000259" key="10">
    <source>
        <dbReference type="PROSITE" id="PS50110"/>
    </source>
</evidence>
<feature type="transmembrane region" description="Helical" evidence="8">
    <location>
        <begin position="50"/>
        <end position="72"/>
    </location>
</feature>
<dbReference type="InterPro" id="IPR036890">
    <property type="entry name" value="HATPase_C_sf"/>
</dbReference>
<dbReference type="Gene3D" id="3.40.50.2300">
    <property type="match status" value="1"/>
</dbReference>
<organism evidence="11 12">
    <name type="scientific">Glaciecola nitratireducens (strain JCM 12485 / KCTC 12276 / FR1064)</name>
    <dbReference type="NCBI Taxonomy" id="1085623"/>
    <lineage>
        <taxon>Bacteria</taxon>
        <taxon>Pseudomonadati</taxon>
        <taxon>Pseudomonadota</taxon>
        <taxon>Gammaproteobacteria</taxon>
        <taxon>Alteromonadales</taxon>
        <taxon>Alteromonadaceae</taxon>
        <taxon>Brumicola</taxon>
    </lineage>
</organism>
<feature type="transmembrane region" description="Helical" evidence="8">
    <location>
        <begin position="114"/>
        <end position="134"/>
    </location>
</feature>
<keyword evidence="3 7" id="KW-0597">Phosphoprotein</keyword>
<keyword evidence="12" id="KW-1185">Reference proteome</keyword>
<evidence type="ECO:0000256" key="1">
    <source>
        <dbReference type="ARBA" id="ARBA00000085"/>
    </source>
</evidence>
<feature type="transmembrane region" description="Helical" evidence="8">
    <location>
        <begin position="163"/>
        <end position="181"/>
    </location>
</feature>
<dbReference type="InterPro" id="IPR011006">
    <property type="entry name" value="CheY-like_superfamily"/>
</dbReference>
<dbReference type="PANTHER" id="PTHR43711:SF31">
    <property type="entry name" value="HISTIDINE KINASE"/>
    <property type="match status" value="1"/>
</dbReference>
<proteinExistence type="predicted"/>
<keyword evidence="8" id="KW-1133">Transmembrane helix</keyword>
<protein>
    <recommendedName>
        <fullName evidence="2">histidine kinase</fullName>
        <ecNumber evidence="2">2.7.13.3</ecNumber>
    </recommendedName>
</protein>
<feature type="domain" description="Histidine kinase" evidence="9">
    <location>
        <begin position="226"/>
        <end position="444"/>
    </location>
</feature>
<feature type="domain" description="Response regulatory" evidence="10">
    <location>
        <begin position="467"/>
        <end position="584"/>
    </location>
</feature>
<gene>
    <name evidence="11" type="ordered locus">GNIT_0084</name>
</gene>
<dbReference type="InterPro" id="IPR005467">
    <property type="entry name" value="His_kinase_dom"/>
</dbReference>
<dbReference type="PANTHER" id="PTHR43711">
    <property type="entry name" value="TWO-COMPONENT HISTIDINE KINASE"/>
    <property type="match status" value="1"/>
</dbReference>
<name>G4QEX5_GLANF</name>
<dbReference type="PROSITE" id="PS50110">
    <property type="entry name" value="RESPONSE_REGULATORY"/>
    <property type="match status" value="1"/>
</dbReference>
<dbReference type="Gene3D" id="3.30.565.10">
    <property type="entry name" value="Histidine kinase-like ATPase, C-terminal domain"/>
    <property type="match status" value="1"/>
</dbReference>
<dbReference type="InterPro" id="IPR001789">
    <property type="entry name" value="Sig_transdc_resp-reg_receiver"/>
</dbReference>
<dbReference type="STRING" id="1085623.GNIT_0084"/>
<dbReference type="InterPro" id="IPR036097">
    <property type="entry name" value="HisK_dim/P_sf"/>
</dbReference>
<dbReference type="SMART" id="SM00387">
    <property type="entry name" value="HATPase_c"/>
    <property type="match status" value="1"/>
</dbReference>
<dbReference type="KEGG" id="gni:GNIT_0084"/>
<dbReference type="PRINTS" id="PR00344">
    <property type="entry name" value="BCTRLSENSOR"/>
</dbReference>
<dbReference type="RefSeq" id="WP_014107117.1">
    <property type="nucleotide sequence ID" value="NC_016041.1"/>
</dbReference>
<dbReference type="SUPFAM" id="SSF47384">
    <property type="entry name" value="Homodimeric domain of signal transducing histidine kinase"/>
    <property type="match status" value="1"/>
</dbReference>
<dbReference type="AlphaFoldDB" id="G4QEX5"/>
<evidence type="ECO:0000256" key="6">
    <source>
        <dbReference type="ARBA" id="ARBA00023012"/>
    </source>
</evidence>
<dbReference type="InterPro" id="IPR003661">
    <property type="entry name" value="HisK_dim/P_dom"/>
</dbReference>
<dbReference type="SUPFAM" id="SSF52172">
    <property type="entry name" value="CheY-like"/>
    <property type="match status" value="1"/>
</dbReference>
<dbReference type="Pfam" id="PF00072">
    <property type="entry name" value="Response_reg"/>
    <property type="match status" value="1"/>
</dbReference>
<feature type="transmembrane region" description="Helical" evidence="8">
    <location>
        <begin position="20"/>
        <end position="44"/>
    </location>
</feature>
<feature type="transmembrane region" description="Helical" evidence="8">
    <location>
        <begin position="84"/>
        <end position="108"/>
    </location>
</feature>
<comment type="catalytic activity">
    <reaction evidence="1">
        <text>ATP + protein L-histidine = ADP + protein N-phospho-L-histidine.</text>
        <dbReference type="EC" id="2.7.13.3"/>
    </reaction>
</comment>
<dbReference type="PROSITE" id="PS50109">
    <property type="entry name" value="HIS_KIN"/>
    <property type="match status" value="1"/>
</dbReference>
<dbReference type="CDD" id="cd00156">
    <property type="entry name" value="REC"/>
    <property type="match status" value="1"/>
</dbReference>
<feature type="modified residue" description="4-aspartylphosphate" evidence="7">
    <location>
        <position position="518"/>
    </location>
</feature>
<dbReference type="InterPro" id="IPR004358">
    <property type="entry name" value="Sig_transdc_His_kin-like_C"/>
</dbReference>
<keyword evidence="8" id="KW-0472">Membrane</keyword>
<dbReference type="SMART" id="SM00388">
    <property type="entry name" value="HisKA"/>
    <property type="match status" value="1"/>
</dbReference>
<evidence type="ECO:0000256" key="3">
    <source>
        <dbReference type="ARBA" id="ARBA00022553"/>
    </source>
</evidence>
<evidence type="ECO:0000256" key="2">
    <source>
        <dbReference type="ARBA" id="ARBA00012438"/>
    </source>
</evidence>